<dbReference type="GO" id="GO:0022857">
    <property type="term" value="F:transmembrane transporter activity"/>
    <property type="evidence" value="ECO:0007669"/>
    <property type="project" value="InterPro"/>
</dbReference>
<dbReference type="AlphaFoldDB" id="A0A5S4H8V4"/>
<evidence type="ECO:0000256" key="5">
    <source>
        <dbReference type="ARBA" id="ARBA00023136"/>
    </source>
</evidence>
<evidence type="ECO:0000256" key="3">
    <source>
        <dbReference type="ARBA" id="ARBA00022692"/>
    </source>
</evidence>
<dbReference type="InterPro" id="IPR036259">
    <property type="entry name" value="MFS_trans_sf"/>
</dbReference>
<evidence type="ECO:0000313" key="9">
    <source>
        <dbReference type="Proteomes" id="UP000306628"/>
    </source>
</evidence>
<keyword evidence="3 7" id="KW-0812">Transmembrane</keyword>
<accession>A0A5S4H8V4</accession>
<evidence type="ECO:0000256" key="2">
    <source>
        <dbReference type="ARBA" id="ARBA00022475"/>
    </source>
</evidence>
<dbReference type="SUPFAM" id="SSF103473">
    <property type="entry name" value="MFS general substrate transporter"/>
    <property type="match status" value="1"/>
</dbReference>
<protein>
    <submittedName>
        <fullName evidence="8">MFS transporter</fullName>
    </submittedName>
</protein>
<dbReference type="PANTHER" id="PTHR23513">
    <property type="entry name" value="INTEGRAL MEMBRANE EFFLUX PROTEIN-RELATED"/>
    <property type="match status" value="1"/>
</dbReference>
<keyword evidence="9" id="KW-1185">Reference proteome</keyword>
<dbReference type="GO" id="GO:0005886">
    <property type="term" value="C:plasma membrane"/>
    <property type="evidence" value="ECO:0007669"/>
    <property type="project" value="UniProtKB-SubCell"/>
</dbReference>
<dbReference type="PANTHER" id="PTHR23513:SF6">
    <property type="entry name" value="MAJOR FACILITATOR SUPERFAMILY ASSOCIATED DOMAIN-CONTAINING PROTEIN"/>
    <property type="match status" value="1"/>
</dbReference>
<dbReference type="InterPro" id="IPR011701">
    <property type="entry name" value="MFS"/>
</dbReference>
<reference evidence="8 9" key="1">
    <citation type="submission" date="2019-05" db="EMBL/GenBank/DDBJ databases">
        <title>Draft genome sequence of Nonomuraea zeae DSM 100528.</title>
        <authorList>
            <person name="Saricaoglu S."/>
            <person name="Isik K."/>
        </authorList>
    </citation>
    <scope>NUCLEOTIDE SEQUENCE [LARGE SCALE GENOMIC DNA]</scope>
    <source>
        <strain evidence="8 9">DSM 100528</strain>
    </source>
</reference>
<feature type="transmembrane region" description="Helical" evidence="7">
    <location>
        <begin position="187"/>
        <end position="212"/>
    </location>
</feature>
<feature type="transmembrane region" description="Helical" evidence="7">
    <location>
        <begin position="39"/>
        <end position="63"/>
    </location>
</feature>
<feature type="transmembrane region" description="Helical" evidence="7">
    <location>
        <begin position="135"/>
        <end position="155"/>
    </location>
</feature>
<feature type="transmembrane region" description="Helical" evidence="7">
    <location>
        <begin position="97"/>
        <end position="123"/>
    </location>
</feature>
<dbReference type="Proteomes" id="UP000306628">
    <property type="component" value="Unassembled WGS sequence"/>
</dbReference>
<proteinExistence type="predicted"/>
<keyword evidence="5 7" id="KW-0472">Membrane</keyword>
<sequence length="291" mass="29952">MPRVVATLRVPREEVRDAYTVNQGRIHVISVVAPALAGVLYAVHSGWVLVAGLLLVLLAAVAVRGTRSPARDVTRTARPAFLIDLRDGLLYVARNPLVWTAAVGGAVLNLGINGALFTAVLALRRSGTASAEISLVESVSALGAIAGVFGAGYLLRRLRVSVITMWCGAAYAAAAVLSGFVHTALVIGLLFGIATLLLPAWNSGVFGSIAAGTPHELQGRVQGSIQLISAVLAPVPPILSGLLLASVPYGLGMAAFSAVIVAGTAAQLAGQRHQRRRESSAEPAQAQAEGP</sequence>
<comment type="subcellular location">
    <subcellularLocation>
        <location evidence="1">Cell membrane</location>
        <topology evidence="1">Multi-pass membrane protein</topology>
    </subcellularLocation>
</comment>
<evidence type="ECO:0000256" key="6">
    <source>
        <dbReference type="SAM" id="MobiDB-lite"/>
    </source>
</evidence>
<evidence type="ECO:0000256" key="4">
    <source>
        <dbReference type="ARBA" id="ARBA00022989"/>
    </source>
</evidence>
<feature type="region of interest" description="Disordered" evidence="6">
    <location>
        <begin position="271"/>
        <end position="291"/>
    </location>
</feature>
<organism evidence="8 9">
    <name type="scientific">Nonomuraea zeae</name>
    <dbReference type="NCBI Taxonomy" id="1642303"/>
    <lineage>
        <taxon>Bacteria</taxon>
        <taxon>Bacillati</taxon>
        <taxon>Actinomycetota</taxon>
        <taxon>Actinomycetes</taxon>
        <taxon>Streptosporangiales</taxon>
        <taxon>Streptosporangiaceae</taxon>
        <taxon>Nonomuraea</taxon>
    </lineage>
</organism>
<keyword evidence="2" id="KW-1003">Cell membrane</keyword>
<keyword evidence="4 7" id="KW-1133">Transmembrane helix</keyword>
<dbReference type="EMBL" id="VCKX01000036">
    <property type="protein sequence ID" value="TMR35220.1"/>
    <property type="molecule type" value="Genomic_DNA"/>
</dbReference>
<comment type="caution">
    <text evidence="8">The sequence shown here is derived from an EMBL/GenBank/DDBJ whole genome shotgun (WGS) entry which is preliminary data.</text>
</comment>
<evidence type="ECO:0000313" key="8">
    <source>
        <dbReference type="EMBL" id="TMR35220.1"/>
    </source>
</evidence>
<evidence type="ECO:0000256" key="1">
    <source>
        <dbReference type="ARBA" id="ARBA00004651"/>
    </source>
</evidence>
<feature type="compositionally biased region" description="Low complexity" evidence="6">
    <location>
        <begin position="281"/>
        <end position="291"/>
    </location>
</feature>
<gene>
    <name evidence="8" type="ORF">ETD85_14595</name>
</gene>
<name>A0A5S4H8V4_9ACTN</name>
<feature type="transmembrane region" description="Helical" evidence="7">
    <location>
        <begin position="251"/>
        <end position="270"/>
    </location>
</feature>
<dbReference type="OrthoDB" id="9815525at2"/>
<dbReference type="Pfam" id="PF07690">
    <property type="entry name" value="MFS_1"/>
    <property type="match status" value="1"/>
</dbReference>
<evidence type="ECO:0000256" key="7">
    <source>
        <dbReference type="SAM" id="Phobius"/>
    </source>
</evidence>
<dbReference type="Gene3D" id="1.20.1250.20">
    <property type="entry name" value="MFS general substrate transporter like domains"/>
    <property type="match status" value="1"/>
</dbReference>